<comment type="function">
    <text evidence="11">Involved in the type II fatty acid elongation cycle. Catalyzes the elongation of a wide range of acyl-ACP by the addition of two carbons from malonyl-ACP to an acyl acceptor. Can efficiently catalyze the conversion of palmitoleoyl-ACP (cis-hexadec-9-enoyl-ACP) to cis-vaccenoyl-ACP (cis-octadec-11-enoyl-ACP), an essential step in the thermal regulation of fatty acid composition.</text>
</comment>
<evidence type="ECO:0000256" key="4">
    <source>
        <dbReference type="ARBA" id="ARBA00014657"/>
    </source>
</evidence>
<comment type="catalytic activity">
    <reaction evidence="11">
        <text>(9Z)-hexadecenoyl-[ACP] + malonyl-[ACP] + H(+) = 3-oxo-(11Z)-octadecenoyl-[ACP] + holo-[ACP] + CO2</text>
        <dbReference type="Rhea" id="RHEA:55040"/>
        <dbReference type="Rhea" id="RHEA-COMP:9623"/>
        <dbReference type="Rhea" id="RHEA-COMP:9685"/>
        <dbReference type="Rhea" id="RHEA-COMP:10800"/>
        <dbReference type="Rhea" id="RHEA-COMP:14074"/>
        <dbReference type="ChEBI" id="CHEBI:15378"/>
        <dbReference type="ChEBI" id="CHEBI:16526"/>
        <dbReference type="ChEBI" id="CHEBI:64479"/>
        <dbReference type="ChEBI" id="CHEBI:78449"/>
        <dbReference type="ChEBI" id="CHEBI:83989"/>
        <dbReference type="ChEBI" id="CHEBI:138538"/>
        <dbReference type="EC" id="2.3.1.179"/>
    </reaction>
</comment>
<dbReference type="InterPro" id="IPR017568">
    <property type="entry name" value="3-oxoacyl-ACP_synth-2"/>
</dbReference>
<dbReference type="SUPFAM" id="SSF53901">
    <property type="entry name" value="Thiolase-like"/>
    <property type="match status" value="2"/>
</dbReference>
<gene>
    <name evidence="15" type="ORF">HLVA_09530</name>
</gene>
<reference evidence="15 16" key="1">
    <citation type="submission" date="2022-11" db="EMBL/GenBank/DDBJ databases">
        <title>Haliovirga abyssi gen. nov., sp. nov., a mesophilic fermentative bacterium isolated from the Iheya North hydrothermal field and the proposal of Haliovirgaceae fam. nov.</title>
        <authorList>
            <person name="Miyazaki U."/>
            <person name="Tame A."/>
            <person name="Miyazaki J."/>
            <person name="Takai K."/>
            <person name="Sawayama S."/>
            <person name="Kitajima M."/>
            <person name="Okamoto A."/>
            <person name="Nakagawa S."/>
        </authorList>
    </citation>
    <scope>NUCLEOTIDE SEQUENCE [LARGE SCALE GENOMIC DNA]</scope>
    <source>
        <strain evidence="15 16">IC12</strain>
    </source>
</reference>
<dbReference type="InterPro" id="IPR000794">
    <property type="entry name" value="Beta-ketoacyl_synthase"/>
</dbReference>
<dbReference type="EC" id="2.3.1.179" evidence="3 11"/>
<keyword evidence="7" id="KW-0276">Fatty acid metabolism</keyword>
<keyword evidence="10 11" id="KW-0012">Acyltransferase</keyword>
<dbReference type="InterPro" id="IPR014031">
    <property type="entry name" value="Ketoacyl_synth_C"/>
</dbReference>
<accession>A0AAU9DI03</accession>
<keyword evidence="9 11" id="KW-0275">Fatty acid biosynthesis</keyword>
<name>A0AAU9DI03_9FUSO</name>
<evidence type="ECO:0000256" key="8">
    <source>
        <dbReference type="ARBA" id="ARBA00023098"/>
    </source>
</evidence>
<dbReference type="Pfam" id="PF00109">
    <property type="entry name" value="ketoacyl-synt"/>
    <property type="match status" value="1"/>
</dbReference>
<dbReference type="PROSITE" id="PS52004">
    <property type="entry name" value="KS3_2"/>
    <property type="match status" value="1"/>
</dbReference>
<dbReference type="InterPro" id="IPR016039">
    <property type="entry name" value="Thiolase-like"/>
</dbReference>
<dbReference type="PROSITE" id="PS00606">
    <property type="entry name" value="KS3_1"/>
    <property type="match status" value="1"/>
</dbReference>
<evidence type="ECO:0000256" key="9">
    <source>
        <dbReference type="ARBA" id="ARBA00023160"/>
    </source>
</evidence>
<evidence type="ECO:0000256" key="7">
    <source>
        <dbReference type="ARBA" id="ARBA00022832"/>
    </source>
</evidence>
<dbReference type="NCBIfam" id="NF004970">
    <property type="entry name" value="PRK06333.1"/>
    <property type="match status" value="1"/>
</dbReference>
<dbReference type="GO" id="GO:0004315">
    <property type="term" value="F:3-oxoacyl-[acyl-carrier-protein] synthase activity"/>
    <property type="evidence" value="ECO:0007669"/>
    <property type="project" value="UniProtKB-UniRule"/>
</dbReference>
<evidence type="ECO:0000256" key="11">
    <source>
        <dbReference type="PIRNR" id="PIRNR000447"/>
    </source>
</evidence>
<comment type="catalytic activity">
    <reaction evidence="11">
        <text>a fatty acyl-[ACP] + malonyl-[ACP] + H(+) = a 3-oxoacyl-[ACP] + holo-[ACP] + CO2</text>
        <dbReference type="Rhea" id="RHEA:22836"/>
        <dbReference type="Rhea" id="RHEA-COMP:9623"/>
        <dbReference type="Rhea" id="RHEA-COMP:9685"/>
        <dbReference type="Rhea" id="RHEA-COMP:9916"/>
        <dbReference type="Rhea" id="RHEA-COMP:14125"/>
        <dbReference type="ChEBI" id="CHEBI:15378"/>
        <dbReference type="ChEBI" id="CHEBI:16526"/>
        <dbReference type="ChEBI" id="CHEBI:64479"/>
        <dbReference type="ChEBI" id="CHEBI:78449"/>
        <dbReference type="ChEBI" id="CHEBI:78776"/>
        <dbReference type="ChEBI" id="CHEBI:138651"/>
    </reaction>
</comment>
<organism evidence="15 16">
    <name type="scientific">Haliovirga abyssi</name>
    <dbReference type="NCBI Taxonomy" id="2996794"/>
    <lineage>
        <taxon>Bacteria</taxon>
        <taxon>Fusobacteriati</taxon>
        <taxon>Fusobacteriota</taxon>
        <taxon>Fusobacteriia</taxon>
        <taxon>Fusobacteriales</taxon>
        <taxon>Haliovirgaceae</taxon>
        <taxon>Haliovirga</taxon>
    </lineage>
</organism>
<dbReference type="Gene3D" id="3.40.47.10">
    <property type="match status" value="1"/>
</dbReference>
<evidence type="ECO:0000256" key="6">
    <source>
        <dbReference type="ARBA" id="ARBA00022679"/>
    </source>
</evidence>
<dbReference type="InterPro" id="IPR014030">
    <property type="entry name" value="Ketoacyl_synth_N"/>
</dbReference>
<dbReference type="PANTHER" id="PTHR11712:SF336">
    <property type="entry name" value="3-OXOACYL-[ACYL-CARRIER-PROTEIN] SYNTHASE, MITOCHONDRIAL"/>
    <property type="match status" value="1"/>
</dbReference>
<keyword evidence="16" id="KW-1185">Reference proteome</keyword>
<evidence type="ECO:0000259" key="14">
    <source>
        <dbReference type="PROSITE" id="PS52004"/>
    </source>
</evidence>
<evidence type="ECO:0000256" key="10">
    <source>
        <dbReference type="ARBA" id="ARBA00023315"/>
    </source>
</evidence>
<dbReference type="InterPro" id="IPR020841">
    <property type="entry name" value="PKS_Beta-ketoAc_synthase_dom"/>
</dbReference>
<dbReference type="NCBIfam" id="TIGR03150">
    <property type="entry name" value="fabF"/>
    <property type="match status" value="1"/>
</dbReference>
<comment type="similarity">
    <text evidence="2 11 13">Belongs to the thiolase-like superfamily. Beta-ketoacyl-ACP synthases family.</text>
</comment>
<evidence type="ECO:0000256" key="3">
    <source>
        <dbReference type="ARBA" id="ARBA00012356"/>
    </source>
</evidence>
<protein>
    <recommendedName>
        <fullName evidence="4 11">3-oxoacyl-[acyl-carrier-protein] synthase 2</fullName>
        <ecNumber evidence="3 11">2.3.1.179</ecNumber>
    </recommendedName>
</protein>
<evidence type="ECO:0000313" key="16">
    <source>
        <dbReference type="Proteomes" id="UP001321582"/>
    </source>
</evidence>
<dbReference type="PIRSF" id="PIRSF000447">
    <property type="entry name" value="KAS_II"/>
    <property type="match status" value="1"/>
</dbReference>
<evidence type="ECO:0000256" key="12">
    <source>
        <dbReference type="PIRSR" id="PIRSR000447-1"/>
    </source>
</evidence>
<dbReference type="RefSeq" id="WP_307905316.1">
    <property type="nucleotide sequence ID" value="NZ_AP027059.1"/>
</dbReference>
<dbReference type="InterPro" id="IPR018201">
    <property type="entry name" value="Ketoacyl_synth_AS"/>
</dbReference>
<feature type="active site" description="For beta-ketoacyl synthase activity" evidence="12">
    <location>
        <position position="162"/>
    </location>
</feature>
<dbReference type="FunFam" id="3.40.47.10:FF:000009">
    <property type="entry name" value="3-oxoacyl-[acyl-carrier-protein] synthase 2"/>
    <property type="match status" value="1"/>
</dbReference>
<evidence type="ECO:0000313" key="15">
    <source>
        <dbReference type="EMBL" id="BDU50384.1"/>
    </source>
</evidence>
<dbReference type="SMART" id="SM00825">
    <property type="entry name" value="PKS_KS"/>
    <property type="match status" value="1"/>
</dbReference>
<proteinExistence type="inferred from homology"/>
<dbReference type="Pfam" id="PF02801">
    <property type="entry name" value="Ketoacyl-synt_C"/>
    <property type="match status" value="1"/>
</dbReference>
<keyword evidence="8" id="KW-0443">Lipid metabolism</keyword>
<keyword evidence="5 11" id="KW-0444">Lipid biosynthesis</keyword>
<dbReference type="Proteomes" id="UP001321582">
    <property type="component" value="Chromosome"/>
</dbReference>
<dbReference type="AlphaFoldDB" id="A0AAU9DI03"/>
<dbReference type="GO" id="GO:0006633">
    <property type="term" value="P:fatty acid biosynthetic process"/>
    <property type="evidence" value="ECO:0007669"/>
    <property type="project" value="UniProtKB-UniRule"/>
</dbReference>
<dbReference type="CDD" id="cd00834">
    <property type="entry name" value="KAS_I_II"/>
    <property type="match status" value="1"/>
</dbReference>
<feature type="domain" description="Ketosynthase family 3 (KS3)" evidence="14">
    <location>
        <begin position="1"/>
        <end position="410"/>
    </location>
</feature>
<dbReference type="NCBIfam" id="NF005589">
    <property type="entry name" value="PRK07314.1"/>
    <property type="match status" value="1"/>
</dbReference>
<evidence type="ECO:0000256" key="2">
    <source>
        <dbReference type="ARBA" id="ARBA00008467"/>
    </source>
</evidence>
<evidence type="ECO:0000256" key="5">
    <source>
        <dbReference type="ARBA" id="ARBA00022516"/>
    </source>
</evidence>
<keyword evidence="6 11" id="KW-0808">Transferase</keyword>
<comment type="pathway">
    <text evidence="1 11">Lipid metabolism; fatty acid biosynthesis.</text>
</comment>
<evidence type="ECO:0000256" key="13">
    <source>
        <dbReference type="RuleBase" id="RU003694"/>
    </source>
</evidence>
<evidence type="ECO:0000256" key="1">
    <source>
        <dbReference type="ARBA" id="ARBA00005194"/>
    </source>
</evidence>
<dbReference type="GO" id="GO:0005829">
    <property type="term" value="C:cytosol"/>
    <property type="evidence" value="ECO:0007669"/>
    <property type="project" value="TreeGrafter"/>
</dbReference>
<dbReference type="EMBL" id="AP027059">
    <property type="protein sequence ID" value="BDU50384.1"/>
    <property type="molecule type" value="Genomic_DNA"/>
</dbReference>
<sequence length="413" mass="43452">MKRVVITGIGLITALGTGKEKTWTNLLEGKTGISNIKSFDATGFASTVAGEVKDFDASEFIEKKELKKLARYTQFAVVASKMALEDAKLEITEENAENIGVIVSSGIGGIEIMEKQYSILEKRGPRKLSPFTIPAMIENMAAGNVSIYTGAKGPNKSIVTACASGTHSVGDAFEMIKSGRVEAMIAGGTEACITPLAVGGFCALKALSTKYNETPEKSSRPFNVDRDGFVMGEGAGILILEELESAKKRGAKIYAEIVGYGETGDAYHMTSPAPGGTGAARAFKMALKEGNIKLEDVDYINAHGTSTAANDRLETAAIKSVFGEQAYKLAVSSTKGATGHALGGAGGVEAAFLALAVSEGIMPPTINYENPDPECDLDYIPNKAEKRDIKVAMSSSLGFGGHNAVIAFKKYSN</sequence>
<dbReference type="PANTHER" id="PTHR11712">
    <property type="entry name" value="POLYKETIDE SYNTHASE-RELATED"/>
    <property type="match status" value="1"/>
</dbReference>
<dbReference type="KEGG" id="haby:HLVA_09530"/>